<dbReference type="EMBL" id="JABANO010010843">
    <property type="protein sequence ID" value="KAF4744456.1"/>
    <property type="molecule type" value="Genomic_DNA"/>
</dbReference>
<organism evidence="3 4">
    <name type="scientific">Perkinsus olseni</name>
    <name type="common">Perkinsus atlanticus</name>
    <dbReference type="NCBI Taxonomy" id="32597"/>
    <lineage>
        <taxon>Eukaryota</taxon>
        <taxon>Sar</taxon>
        <taxon>Alveolata</taxon>
        <taxon>Perkinsozoa</taxon>
        <taxon>Perkinsea</taxon>
        <taxon>Perkinsida</taxon>
        <taxon>Perkinsidae</taxon>
        <taxon>Perkinsus</taxon>
    </lineage>
</organism>
<dbReference type="Proteomes" id="UP000553632">
    <property type="component" value="Unassembled WGS sequence"/>
</dbReference>
<feature type="region of interest" description="Disordered" evidence="1">
    <location>
        <begin position="57"/>
        <end position="139"/>
    </location>
</feature>
<dbReference type="OMA" id="PSTTHKG"/>
<dbReference type="AlphaFoldDB" id="A0A7J6TJ60"/>
<reference evidence="3 4" key="1">
    <citation type="submission" date="2020-04" db="EMBL/GenBank/DDBJ databases">
        <title>Perkinsus olseni comparative genomics.</title>
        <authorList>
            <person name="Bogema D.R."/>
        </authorList>
    </citation>
    <scope>NUCLEOTIDE SEQUENCE [LARGE SCALE GENOMIC DNA]</scope>
    <source>
        <strain evidence="3 4">ATCC PRA-207</strain>
    </source>
</reference>
<evidence type="ECO:0000256" key="1">
    <source>
        <dbReference type="SAM" id="MobiDB-lite"/>
    </source>
</evidence>
<comment type="caution">
    <text evidence="3">The sequence shown here is derived from an EMBL/GenBank/DDBJ whole genome shotgun (WGS) entry which is preliminary data.</text>
</comment>
<accession>A0A7J6TJ60</accession>
<gene>
    <name evidence="3" type="ORF">FOZ63_029894</name>
</gene>
<keyword evidence="2" id="KW-0472">Membrane</keyword>
<name>A0A7J6TJ60_PEROL</name>
<evidence type="ECO:0000313" key="4">
    <source>
        <dbReference type="Proteomes" id="UP000553632"/>
    </source>
</evidence>
<keyword evidence="2" id="KW-1133">Transmembrane helix</keyword>
<feature type="transmembrane region" description="Helical" evidence="2">
    <location>
        <begin position="29"/>
        <end position="52"/>
    </location>
</feature>
<proteinExistence type="predicted"/>
<feature type="compositionally biased region" description="Low complexity" evidence="1">
    <location>
        <begin position="88"/>
        <end position="132"/>
    </location>
</feature>
<keyword evidence="2" id="KW-0812">Transmembrane</keyword>
<keyword evidence="4" id="KW-1185">Reference proteome</keyword>
<feature type="non-terminal residue" evidence="3">
    <location>
        <position position="183"/>
    </location>
</feature>
<evidence type="ECO:0000313" key="3">
    <source>
        <dbReference type="EMBL" id="KAF4744456.1"/>
    </source>
</evidence>
<evidence type="ECO:0000256" key="2">
    <source>
        <dbReference type="SAM" id="Phobius"/>
    </source>
</evidence>
<sequence>MPEGSGYRSTHRSLHDECMLKKGVVQKRYLSPPAFTSCCIVLVVTVIMMLSLSGCSPRSPELIPPSGSTGGGKDAAGGDSDNTSTQVSPSFSTTFPQTPTTPTRSTSGTPATTRYIRTTTTTPHNPTTTTAPKGKCSGRPSTTLSGLVIYADWPHMDVLTEKKYMNQLPSFADGQSCLNAHFS</sequence>
<protein>
    <submittedName>
        <fullName evidence="3">Uncharacterized protein</fullName>
    </submittedName>
</protein>